<evidence type="ECO:0000313" key="2">
    <source>
        <dbReference type="EMBL" id="MET4583297.1"/>
    </source>
</evidence>
<dbReference type="InterPro" id="IPR029475">
    <property type="entry name" value="DUF6807"/>
</dbReference>
<dbReference type="EMBL" id="JBEPSJ010000003">
    <property type="protein sequence ID" value="MET4583297.1"/>
    <property type="molecule type" value="Genomic_DNA"/>
</dbReference>
<organism evidence="2 3">
    <name type="scientific">Conyzicola nivalis</name>
    <dbReference type="NCBI Taxonomy" id="1477021"/>
    <lineage>
        <taxon>Bacteria</taxon>
        <taxon>Bacillati</taxon>
        <taxon>Actinomycetota</taxon>
        <taxon>Actinomycetes</taxon>
        <taxon>Micrococcales</taxon>
        <taxon>Microbacteriaceae</taxon>
        <taxon>Conyzicola</taxon>
    </lineage>
</organism>
<dbReference type="Proteomes" id="UP001549257">
    <property type="component" value="Unassembled WGS sequence"/>
</dbReference>
<protein>
    <recommendedName>
        <fullName evidence="4">Methane oxygenase PmoA</fullName>
    </recommendedName>
</protein>
<gene>
    <name evidence="2" type="ORF">ABIE21_002816</name>
</gene>
<reference evidence="2 3" key="1">
    <citation type="submission" date="2024-06" db="EMBL/GenBank/DDBJ databases">
        <title>Sorghum-associated microbial communities from plants grown in Nebraska, USA.</title>
        <authorList>
            <person name="Schachtman D."/>
        </authorList>
    </citation>
    <scope>NUCLEOTIDE SEQUENCE [LARGE SCALE GENOMIC DNA]</scope>
    <source>
        <strain evidence="2 3">2857</strain>
    </source>
</reference>
<proteinExistence type="predicted"/>
<keyword evidence="3" id="KW-1185">Reference proteome</keyword>
<accession>A0ABV2QQQ0</accession>
<name>A0ABV2QQQ0_9MICO</name>
<dbReference type="RefSeq" id="WP_354025457.1">
    <property type="nucleotide sequence ID" value="NZ_JBEPSJ010000003.1"/>
</dbReference>
<feature type="compositionally biased region" description="Acidic residues" evidence="1">
    <location>
        <begin position="292"/>
        <end position="303"/>
    </location>
</feature>
<comment type="caution">
    <text evidence="2">The sequence shown here is derived from an EMBL/GenBank/DDBJ whole genome shotgun (WGS) entry which is preliminary data.</text>
</comment>
<feature type="region of interest" description="Disordered" evidence="1">
    <location>
        <begin position="279"/>
        <end position="303"/>
    </location>
</feature>
<evidence type="ECO:0000256" key="1">
    <source>
        <dbReference type="SAM" id="MobiDB-lite"/>
    </source>
</evidence>
<evidence type="ECO:0008006" key="4">
    <source>
        <dbReference type="Google" id="ProtNLM"/>
    </source>
</evidence>
<sequence length="303" mass="32699">MTRFRADDRADGSVAVSIDGVEVLTYVYRSAAEQLESPRPYFHPLRTLAGEVVTQHRPADHVWHAGLAWSLPNVGAHNFWGGPTYVRDEGYVQLPNNGRVDHRGFTAFAADDHGVEIEEQLQWISFDGDPVFTEKRRISVTGGADAWTLVFDTVMRNVTGASIRIGSPSTEGRENAGYGGLFWRGPESMVGGAALVSDGEAAMGSEHPWMAYSADAATVVMVDDRAAPGHSPPWFLRTDDYAGLCPAPFFSEALAVAAGEKVRFRYSVVVADGPSDGARAAALAASATQTDDHDDDDDDKDLP</sequence>
<evidence type="ECO:0000313" key="3">
    <source>
        <dbReference type="Proteomes" id="UP001549257"/>
    </source>
</evidence>
<dbReference type="Pfam" id="PF14100">
    <property type="entry name" value="DUF6807"/>
    <property type="match status" value="1"/>
</dbReference>